<evidence type="ECO:0000313" key="5">
    <source>
        <dbReference type="EMBL" id="PNU19207.1"/>
    </source>
</evidence>
<dbReference type="Proteomes" id="UP000236340">
    <property type="component" value="Unassembled WGS sequence"/>
</dbReference>
<evidence type="ECO:0000256" key="3">
    <source>
        <dbReference type="ARBA" id="ARBA00022840"/>
    </source>
</evidence>
<protein>
    <submittedName>
        <fullName evidence="5">ABC transporter ATP-binding protein</fullName>
    </submittedName>
</protein>
<proteinExistence type="predicted"/>
<dbReference type="Gene3D" id="3.40.50.300">
    <property type="entry name" value="P-loop containing nucleotide triphosphate hydrolases"/>
    <property type="match status" value="1"/>
</dbReference>
<evidence type="ECO:0000313" key="6">
    <source>
        <dbReference type="Proteomes" id="UP000236340"/>
    </source>
</evidence>
<dbReference type="CDD" id="cd03230">
    <property type="entry name" value="ABC_DR_subfamily_A"/>
    <property type="match status" value="1"/>
</dbReference>
<dbReference type="InterPro" id="IPR027417">
    <property type="entry name" value="P-loop_NTPase"/>
</dbReference>
<feature type="domain" description="ABC transporter" evidence="4">
    <location>
        <begin position="8"/>
        <end position="241"/>
    </location>
</feature>
<dbReference type="InterPro" id="IPR003439">
    <property type="entry name" value="ABC_transporter-like_ATP-bd"/>
</dbReference>
<evidence type="ECO:0000256" key="1">
    <source>
        <dbReference type="ARBA" id="ARBA00022448"/>
    </source>
</evidence>
<organism evidence="5 6">
    <name type="scientific">Geothermobacter hydrogeniphilus</name>
    <dbReference type="NCBI Taxonomy" id="1969733"/>
    <lineage>
        <taxon>Bacteria</taxon>
        <taxon>Pseudomonadati</taxon>
        <taxon>Thermodesulfobacteriota</taxon>
        <taxon>Desulfuromonadia</taxon>
        <taxon>Desulfuromonadales</taxon>
        <taxon>Geothermobacteraceae</taxon>
        <taxon>Geothermobacter</taxon>
    </lineage>
</organism>
<name>A0A2K2H7H2_9BACT</name>
<keyword evidence="3 5" id="KW-0067">ATP-binding</keyword>
<comment type="caution">
    <text evidence="5">The sequence shown here is derived from an EMBL/GenBank/DDBJ whole genome shotgun (WGS) entry which is preliminary data.</text>
</comment>
<dbReference type="PANTHER" id="PTHR42939">
    <property type="entry name" value="ABC TRANSPORTER ATP-BINDING PROTEIN ALBC-RELATED"/>
    <property type="match status" value="1"/>
</dbReference>
<keyword evidence="2" id="KW-0547">Nucleotide-binding</keyword>
<gene>
    <name evidence="5" type="ORF">C2E25_13765</name>
</gene>
<dbReference type="GO" id="GO:0005524">
    <property type="term" value="F:ATP binding"/>
    <property type="evidence" value="ECO:0007669"/>
    <property type="project" value="UniProtKB-KW"/>
</dbReference>
<sequence length="308" mass="33980">MTEISFPIKIHGLSKVYRGKKWQRVAALRQLELTVRSGEIFGFLGPNGAGKSTTIKTLVGLIRPTEGRVTLFGQPAGMAGARQRVGYLPENPAFPDTLTGREFLALVAHSFGLARQQGLMAAERVLDMLDLTTAAGRPIRSYSKGMVQRLGLAQTLLHDPDLYILDEPMSGLDPIGRALVKDIILDLKAKGKTVFFSTHVTADVERVCDRIGVIVGGVLQAQRDVAGLLREGVEGYFCRVSNCPDKVLQPFGYKGRDDVVQELFVPRDRFNDFASQLFRSGGSFDLVEPQRRDIENYFLSLVRQAGEL</sequence>
<dbReference type="Pfam" id="PF00005">
    <property type="entry name" value="ABC_tran"/>
    <property type="match status" value="1"/>
</dbReference>
<dbReference type="GO" id="GO:0016887">
    <property type="term" value="F:ATP hydrolysis activity"/>
    <property type="evidence" value="ECO:0007669"/>
    <property type="project" value="InterPro"/>
</dbReference>
<dbReference type="InterPro" id="IPR003593">
    <property type="entry name" value="AAA+_ATPase"/>
</dbReference>
<dbReference type="PROSITE" id="PS50893">
    <property type="entry name" value="ABC_TRANSPORTER_2"/>
    <property type="match status" value="1"/>
</dbReference>
<accession>A0A2K2H7H2</accession>
<dbReference type="SUPFAM" id="SSF52540">
    <property type="entry name" value="P-loop containing nucleoside triphosphate hydrolases"/>
    <property type="match status" value="1"/>
</dbReference>
<reference evidence="5 6" key="1">
    <citation type="journal article" date="2018" name="Genome Announc.">
        <title>Genome Sequence of Geothermobacter sp. HR-1 Iron Reducer from the Loihi Seamount.</title>
        <authorList>
            <person name="Smith H."/>
            <person name="Abuyen K."/>
            <person name="Tremblay J."/>
            <person name="Savalia P."/>
            <person name="Perez-Rodriguez I."/>
            <person name="Emerson D."/>
            <person name="Tully B."/>
            <person name="Amend J."/>
        </authorList>
    </citation>
    <scope>NUCLEOTIDE SEQUENCE [LARGE SCALE GENOMIC DNA]</scope>
    <source>
        <strain evidence="5 6">HR-1</strain>
    </source>
</reference>
<dbReference type="PANTHER" id="PTHR42939:SF1">
    <property type="entry name" value="ABC TRANSPORTER ATP-BINDING PROTEIN ALBC-RELATED"/>
    <property type="match status" value="1"/>
</dbReference>
<dbReference type="InterPro" id="IPR051782">
    <property type="entry name" value="ABC_Transporter_VariousFunc"/>
</dbReference>
<evidence type="ECO:0000256" key="2">
    <source>
        <dbReference type="ARBA" id="ARBA00022741"/>
    </source>
</evidence>
<evidence type="ECO:0000259" key="4">
    <source>
        <dbReference type="PROSITE" id="PS50893"/>
    </source>
</evidence>
<dbReference type="OrthoDB" id="9805130at2"/>
<dbReference type="AlphaFoldDB" id="A0A2K2H7H2"/>
<dbReference type="SMART" id="SM00382">
    <property type="entry name" value="AAA"/>
    <property type="match status" value="1"/>
</dbReference>
<dbReference type="RefSeq" id="WP_103116306.1">
    <property type="nucleotide sequence ID" value="NZ_PPFX01000037.1"/>
</dbReference>
<keyword evidence="1" id="KW-0813">Transport</keyword>
<dbReference type="EMBL" id="PPFX01000037">
    <property type="protein sequence ID" value="PNU19207.1"/>
    <property type="molecule type" value="Genomic_DNA"/>
</dbReference>